<comment type="caution">
    <text evidence="2">The sequence shown here is derived from an EMBL/GenBank/DDBJ whole genome shotgun (WGS) entry which is preliminary data.</text>
</comment>
<accession>A0A965ZF43</accession>
<dbReference type="InterPro" id="IPR001296">
    <property type="entry name" value="Glyco_trans_1"/>
</dbReference>
<dbReference type="Gene3D" id="3.40.50.2000">
    <property type="entry name" value="Glycogen Phosphorylase B"/>
    <property type="match status" value="2"/>
</dbReference>
<dbReference type="Pfam" id="PF00534">
    <property type="entry name" value="Glycos_transf_1"/>
    <property type="match status" value="1"/>
</dbReference>
<dbReference type="AlphaFoldDB" id="A0A965ZF43"/>
<organism evidence="2 3">
    <name type="scientific">Mucilaginibacter agri</name>
    <dbReference type="NCBI Taxonomy" id="2695265"/>
    <lineage>
        <taxon>Bacteria</taxon>
        <taxon>Pseudomonadati</taxon>
        <taxon>Bacteroidota</taxon>
        <taxon>Sphingobacteriia</taxon>
        <taxon>Sphingobacteriales</taxon>
        <taxon>Sphingobacteriaceae</taxon>
        <taxon>Mucilaginibacter</taxon>
    </lineage>
</organism>
<sequence length="368" mass="42029">MKPKALIILSPGFAADESDTACLPPQQVFVKALKQTYPDTHLIVLSFHYPFRRDNYNWHGVQIVSFNGKDWGKGFRLLTWTSVWRQLQLLNKQYRLLGILSFWLGECAYVGKRFAKKHQLKHHIWLLGQDAKAGNRFFKRVNPMGDDLIALSDFVADSVDRHYGIRPQHTIPVGIEADLFSDTPVKRHIDILGAGSLIPLKQYHLLIETVRLAVLYFPKLRVVLCGKGPEENALRDLISQYKLENNINLLGEVPHQEVIRLMGQSRVFVHPSEYEGFGSVLAEALYAGAHVVSFCKPMNVVADQHHVVADINEMQRRVIGLLQQPKLKHERILLYSIESIAQQVMELYQTNDKSRQTSKDTETNNSIT</sequence>
<dbReference type="PANTHER" id="PTHR12526">
    <property type="entry name" value="GLYCOSYLTRANSFERASE"/>
    <property type="match status" value="1"/>
</dbReference>
<dbReference type="SUPFAM" id="SSF53756">
    <property type="entry name" value="UDP-Glycosyltransferase/glycogen phosphorylase"/>
    <property type="match status" value="1"/>
</dbReference>
<keyword evidence="3" id="KW-1185">Reference proteome</keyword>
<dbReference type="EMBL" id="WWEO01000040">
    <property type="protein sequence ID" value="NCD69058.1"/>
    <property type="molecule type" value="Genomic_DNA"/>
</dbReference>
<protein>
    <submittedName>
        <fullName evidence="2">Glycosyltransferase</fullName>
    </submittedName>
</protein>
<dbReference type="RefSeq" id="WP_166585038.1">
    <property type="nucleotide sequence ID" value="NZ_WWEO01000040.1"/>
</dbReference>
<feature type="domain" description="Glycosyl transferase family 1" evidence="1">
    <location>
        <begin position="188"/>
        <end position="326"/>
    </location>
</feature>
<dbReference type="GO" id="GO:0016757">
    <property type="term" value="F:glycosyltransferase activity"/>
    <property type="evidence" value="ECO:0007669"/>
    <property type="project" value="InterPro"/>
</dbReference>
<evidence type="ECO:0000313" key="2">
    <source>
        <dbReference type="EMBL" id="NCD69058.1"/>
    </source>
</evidence>
<dbReference type="CDD" id="cd03801">
    <property type="entry name" value="GT4_PimA-like"/>
    <property type="match status" value="1"/>
</dbReference>
<dbReference type="Proteomes" id="UP000638732">
    <property type="component" value="Unassembled WGS sequence"/>
</dbReference>
<proteinExistence type="predicted"/>
<gene>
    <name evidence="2" type="ORF">GSY63_06795</name>
</gene>
<reference evidence="2" key="1">
    <citation type="submission" date="2020-01" db="EMBL/GenBank/DDBJ databases">
        <authorList>
            <person name="Seo Y.L."/>
        </authorList>
    </citation>
    <scope>NUCLEOTIDE SEQUENCE</scope>
    <source>
        <strain evidence="2">R11</strain>
    </source>
</reference>
<evidence type="ECO:0000313" key="3">
    <source>
        <dbReference type="Proteomes" id="UP000638732"/>
    </source>
</evidence>
<evidence type="ECO:0000259" key="1">
    <source>
        <dbReference type="Pfam" id="PF00534"/>
    </source>
</evidence>
<reference evidence="2" key="2">
    <citation type="submission" date="2020-10" db="EMBL/GenBank/DDBJ databases">
        <title>Mucilaginibacter sp. nov., isolated from soil.</title>
        <authorList>
            <person name="Jeon C.O."/>
        </authorList>
    </citation>
    <scope>NUCLEOTIDE SEQUENCE</scope>
    <source>
        <strain evidence="2">R11</strain>
    </source>
</reference>
<name>A0A965ZF43_9SPHI</name>